<comment type="caution">
    <text evidence="1">The sequence shown here is derived from an EMBL/GenBank/DDBJ whole genome shotgun (WGS) entry which is preliminary data.</text>
</comment>
<organism evidence="1 2">
    <name type="scientific">Chaetomium strumarium</name>
    <dbReference type="NCBI Taxonomy" id="1170767"/>
    <lineage>
        <taxon>Eukaryota</taxon>
        <taxon>Fungi</taxon>
        <taxon>Dikarya</taxon>
        <taxon>Ascomycota</taxon>
        <taxon>Pezizomycotina</taxon>
        <taxon>Sordariomycetes</taxon>
        <taxon>Sordariomycetidae</taxon>
        <taxon>Sordariales</taxon>
        <taxon>Chaetomiaceae</taxon>
        <taxon>Chaetomium</taxon>
    </lineage>
</organism>
<protein>
    <submittedName>
        <fullName evidence="1">Uncharacterized protein</fullName>
    </submittedName>
</protein>
<keyword evidence="2" id="KW-1185">Reference proteome</keyword>
<dbReference type="Proteomes" id="UP001273166">
    <property type="component" value="Unassembled WGS sequence"/>
</dbReference>
<evidence type="ECO:0000313" key="1">
    <source>
        <dbReference type="EMBL" id="KAK3305553.1"/>
    </source>
</evidence>
<reference evidence="1" key="2">
    <citation type="submission" date="2023-06" db="EMBL/GenBank/DDBJ databases">
        <authorList>
            <consortium name="Lawrence Berkeley National Laboratory"/>
            <person name="Mondo S.J."/>
            <person name="Hensen N."/>
            <person name="Bonometti L."/>
            <person name="Westerberg I."/>
            <person name="Brannstrom I.O."/>
            <person name="Guillou S."/>
            <person name="Cros-Aarteil S."/>
            <person name="Calhoun S."/>
            <person name="Haridas S."/>
            <person name="Kuo A."/>
            <person name="Pangilinan J."/>
            <person name="Riley R."/>
            <person name="Labutti K."/>
            <person name="Andreopoulos B."/>
            <person name="Lipzen A."/>
            <person name="Chen C."/>
            <person name="Yanf M."/>
            <person name="Daum C."/>
            <person name="Ng V."/>
            <person name="Clum A."/>
            <person name="Steindorff A."/>
            <person name="Ohm R."/>
            <person name="Martin F."/>
            <person name="Silar P."/>
            <person name="Natvig D."/>
            <person name="Lalanne C."/>
            <person name="Gautier V."/>
            <person name="Ament-Velasquez S.L."/>
            <person name="Kruys A."/>
            <person name="Hutchinson M.I."/>
            <person name="Powell A.J."/>
            <person name="Barry K."/>
            <person name="Miller A.N."/>
            <person name="Grigoriev I.V."/>
            <person name="Debuchy R."/>
            <person name="Gladieux P."/>
            <person name="Thoren M.H."/>
            <person name="Johannesson H."/>
        </authorList>
    </citation>
    <scope>NUCLEOTIDE SEQUENCE</scope>
    <source>
        <strain evidence="1">CBS 333.67</strain>
    </source>
</reference>
<proteinExistence type="predicted"/>
<evidence type="ECO:0000313" key="2">
    <source>
        <dbReference type="Proteomes" id="UP001273166"/>
    </source>
</evidence>
<gene>
    <name evidence="1" type="ORF">B0T15DRAFT_201488</name>
</gene>
<name>A0AAJ0M1L9_9PEZI</name>
<sequence length="166" mass="18876">MMVHSSSEFRTWELHCGSWFPDRRSLRRELWSEGGILYLLPAPEQRRSSYLTLTETSRVNPTRIASLTVTVTIPWASLRVAYLRGVLLYGGLRTELYIRGKGAIRSGIPSASDKKSVFAQILRRERLQKPFYLNVGSSHRSLGFFSRPNICTWADTSQLSGATPLR</sequence>
<dbReference type="AlphaFoldDB" id="A0AAJ0M1L9"/>
<dbReference type="RefSeq" id="XP_062721333.1">
    <property type="nucleotide sequence ID" value="XM_062862581.1"/>
</dbReference>
<reference evidence="1" key="1">
    <citation type="journal article" date="2023" name="Mol. Phylogenet. Evol.">
        <title>Genome-scale phylogeny and comparative genomics of the fungal order Sordariales.</title>
        <authorList>
            <person name="Hensen N."/>
            <person name="Bonometti L."/>
            <person name="Westerberg I."/>
            <person name="Brannstrom I.O."/>
            <person name="Guillou S."/>
            <person name="Cros-Aarteil S."/>
            <person name="Calhoun S."/>
            <person name="Haridas S."/>
            <person name="Kuo A."/>
            <person name="Mondo S."/>
            <person name="Pangilinan J."/>
            <person name="Riley R."/>
            <person name="LaButti K."/>
            <person name="Andreopoulos B."/>
            <person name="Lipzen A."/>
            <person name="Chen C."/>
            <person name="Yan M."/>
            <person name="Daum C."/>
            <person name="Ng V."/>
            <person name="Clum A."/>
            <person name="Steindorff A."/>
            <person name="Ohm R.A."/>
            <person name="Martin F."/>
            <person name="Silar P."/>
            <person name="Natvig D.O."/>
            <person name="Lalanne C."/>
            <person name="Gautier V."/>
            <person name="Ament-Velasquez S.L."/>
            <person name="Kruys A."/>
            <person name="Hutchinson M.I."/>
            <person name="Powell A.J."/>
            <person name="Barry K."/>
            <person name="Miller A.N."/>
            <person name="Grigoriev I.V."/>
            <person name="Debuchy R."/>
            <person name="Gladieux P."/>
            <person name="Hiltunen Thoren M."/>
            <person name="Johannesson H."/>
        </authorList>
    </citation>
    <scope>NUCLEOTIDE SEQUENCE</scope>
    <source>
        <strain evidence="1">CBS 333.67</strain>
    </source>
</reference>
<dbReference type="GeneID" id="87881410"/>
<dbReference type="EMBL" id="JAUDZG010000004">
    <property type="protein sequence ID" value="KAK3305553.1"/>
    <property type="molecule type" value="Genomic_DNA"/>
</dbReference>
<accession>A0AAJ0M1L9</accession>